<protein>
    <submittedName>
        <fullName evidence="3">Uncharacterized protein</fullName>
    </submittedName>
</protein>
<dbReference type="Proteomes" id="UP000823749">
    <property type="component" value="Chromosome 12"/>
</dbReference>
<keyword evidence="2" id="KW-0472">Membrane</keyword>
<dbReference type="EMBL" id="JACTNZ010000012">
    <property type="protein sequence ID" value="KAG5523509.1"/>
    <property type="molecule type" value="Genomic_DNA"/>
</dbReference>
<feature type="compositionally biased region" description="Basic and acidic residues" evidence="1">
    <location>
        <begin position="50"/>
        <end position="61"/>
    </location>
</feature>
<accession>A0AAV6I834</accession>
<keyword evidence="2" id="KW-0812">Transmembrane</keyword>
<feature type="transmembrane region" description="Helical" evidence="2">
    <location>
        <begin position="124"/>
        <end position="143"/>
    </location>
</feature>
<feature type="region of interest" description="Disordered" evidence="1">
    <location>
        <begin position="44"/>
        <end position="75"/>
    </location>
</feature>
<comment type="caution">
    <text evidence="3">The sequence shown here is derived from an EMBL/GenBank/DDBJ whole genome shotgun (WGS) entry which is preliminary data.</text>
</comment>
<reference evidence="3" key="1">
    <citation type="submission" date="2020-08" db="EMBL/GenBank/DDBJ databases">
        <title>Plant Genome Project.</title>
        <authorList>
            <person name="Zhang R.-G."/>
        </authorList>
    </citation>
    <scope>NUCLEOTIDE SEQUENCE</scope>
    <source>
        <strain evidence="3">WSP0</strain>
        <tissue evidence="3">Leaf</tissue>
    </source>
</reference>
<organism evidence="3 4">
    <name type="scientific">Rhododendron griersonianum</name>
    <dbReference type="NCBI Taxonomy" id="479676"/>
    <lineage>
        <taxon>Eukaryota</taxon>
        <taxon>Viridiplantae</taxon>
        <taxon>Streptophyta</taxon>
        <taxon>Embryophyta</taxon>
        <taxon>Tracheophyta</taxon>
        <taxon>Spermatophyta</taxon>
        <taxon>Magnoliopsida</taxon>
        <taxon>eudicotyledons</taxon>
        <taxon>Gunneridae</taxon>
        <taxon>Pentapetalae</taxon>
        <taxon>asterids</taxon>
        <taxon>Ericales</taxon>
        <taxon>Ericaceae</taxon>
        <taxon>Ericoideae</taxon>
        <taxon>Rhodoreae</taxon>
        <taxon>Rhododendron</taxon>
    </lineage>
</organism>
<keyword evidence="4" id="KW-1185">Reference proteome</keyword>
<evidence type="ECO:0000313" key="3">
    <source>
        <dbReference type="EMBL" id="KAG5523509.1"/>
    </source>
</evidence>
<evidence type="ECO:0000256" key="2">
    <source>
        <dbReference type="SAM" id="Phobius"/>
    </source>
</evidence>
<evidence type="ECO:0000256" key="1">
    <source>
        <dbReference type="SAM" id="MobiDB-lite"/>
    </source>
</evidence>
<name>A0AAV6I834_9ERIC</name>
<keyword evidence="2" id="KW-1133">Transmembrane helix</keyword>
<gene>
    <name evidence="3" type="ORF">RHGRI_035349</name>
</gene>
<evidence type="ECO:0000313" key="4">
    <source>
        <dbReference type="Proteomes" id="UP000823749"/>
    </source>
</evidence>
<sequence length="190" mass="21325">MRPASTTSRKAPTLSNWKDKVAVPVMVLFLLQEMPTRPTILSKKSGSAFQRKEAEGRERARMIPMDSGPSPSHGRTVKDSVLLILTRMPSRVLSLGGPERGHLERSGARRSLKLTDVRKDKQKLGYIVPSLGIYLVLTIFSCYRNMKARCANVVNVNLAVGFKTCIALYIWVLSPNENCIFSPFVWLRVH</sequence>
<feature type="transmembrane region" description="Helical" evidence="2">
    <location>
        <begin position="150"/>
        <end position="172"/>
    </location>
</feature>
<proteinExistence type="predicted"/>
<dbReference type="AlphaFoldDB" id="A0AAV6I834"/>